<name>A0A0E1VYI2_BURPE</name>
<protein>
    <submittedName>
        <fullName evidence="1">Uncharacterized protein</fullName>
    </submittedName>
</protein>
<dbReference type="HOGENOM" id="CLU_3266943_0_0_4"/>
<sequence>MTDLLYQKIAIKQMDLVRVNPILFHGETDVVKRPDVGHTHRAVF</sequence>
<accession>A0A0E1VYI2</accession>
<dbReference type="Proteomes" id="UP000001812">
    <property type="component" value="Chromosome II"/>
</dbReference>
<organism evidence="1">
    <name type="scientific">Burkholderia pseudomallei 1710a</name>
    <dbReference type="NCBI Taxonomy" id="320371"/>
    <lineage>
        <taxon>Bacteria</taxon>
        <taxon>Pseudomonadati</taxon>
        <taxon>Pseudomonadota</taxon>
        <taxon>Betaproteobacteria</taxon>
        <taxon>Burkholderiales</taxon>
        <taxon>Burkholderiaceae</taxon>
        <taxon>Burkholderia</taxon>
        <taxon>pseudomallei group</taxon>
    </lineage>
</organism>
<dbReference type="AlphaFoldDB" id="A0A0E1VYI2"/>
<gene>
    <name evidence="1" type="ORF">BURPS1710A_A2583</name>
</gene>
<proteinExistence type="predicted"/>
<evidence type="ECO:0000313" key="1">
    <source>
        <dbReference type="EMBL" id="EET05943.1"/>
    </source>
</evidence>
<dbReference type="EMBL" id="CM000833">
    <property type="protein sequence ID" value="EET05943.1"/>
    <property type="molecule type" value="Genomic_DNA"/>
</dbReference>
<reference evidence="1" key="1">
    <citation type="submission" date="2009-05" db="EMBL/GenBank/DDBJ databases">
        <authorList>
            <person name="Harkins D.M."/>
            <person name="DeShazer D."/>
            <person name="Woods D.E."/>
            <person name="Brinkac L.M."/>
            <person name="Brown K.A."/>
            <person name="Hung G.C."/>
            <person name="Tuanyok A."/>
            <person name="Zhang B."/>
            <person name="Nierman W.C."/>
        </authorList>
    </citation>
    <scope>NUCLEOTIDE SEQUENCE [LARGE SCALE GENOMIC DNA]</scope>
    <source>
        <strain evidence="1">1710a</strain>
    </source>
</reference>